<name>A0ABW5S3R9_9BACL</name>
<reference evidence="4" key="1">
    <citation type="journal article" date="2019" name="Int. J. Syst. Evol. Microbiol.">
        <title>The Global Catalogue of Microorganisms (GCM) 10K type strain sequencing project: providing services to taxonomists for standard genome sequencing and annotation.</title>
        <authorList>
            <consortium name="The Broad Institute Genomics Platform"/>
            <consortium name="The Broad Institute Genome Sequencing Center for Infectious Disease"/>
            <person name="Wu L."/>
            <person name="Ma J."/>
        </authorList>
    </citation>
    <scope>NUCLEOTIDE SEQUENCE [LARGE SCALE GENOMIC DNA]</scope>
    <source>
        <strain evidence="4">TISTR 2466</strain>
    </source>
</reference>
<dbReference type="Gene3D" id="3.60.21.10">
    <property type="match status" value="1"/>
</dbReference>
<gene>
    <name evidence="3" type="ORF">ACFSUE_08725</name>
</gene>
<evidence type="ECO:0000256" key="1">
    <source>
        <dbReference type="ARBA" id="ARBA00008950"/>
    </source>
</evidence>
<dbReference type="EMBL" id="JBHUMQ010000018">
    <property type="protein sequence ID" value="MFD2693704.1"/>
    <property type="molecule type" value="Genomic_DNA"/>
</dbReference>
<dbReference type="Pfam" id="PF12850">
    <property type="entry name" value="Metallophos_2"/>
    <property type="match status" value="1"/>
</dbReference>
<dbReference type="SUPFAM" id="SSF56300">
    <property type="entry name" value="Metallo-dependent phosphatases"/>
    <property type="match status" value="1"/>
</dbReference>
<dbReference type="InterPro" id="IPR029052">
    <property type="entry name" value="Metallo-depent_PP-like"/>
</dbReference>
<evidence type="ECO:0000313" key="3">
    <source>
        <dbReference type="EMBL" id="MFD2693704.1"/>
    </source>
</evidence>
<feature type="domain" description="Calcineurin-like phosphoesterase" evidence="2">
    <location>
        <begin position="31"/>
        <end position="114"/>
    </location>
</feature>
<dbReference type="InterPro" id="IPR024654">
    <property type="entry name" value="Calcineurin-like_PHP_lpxH"/>
</dbReference>
<organism evidence="3 4">
    <name type="scientific">Sporolactobacillus shoreicorticis</name>
    <dbReference type="NCBI Taxonomy" id="1923877"/>
    <lineage>
        <taxon>Bacteria</taxon>
        <taxon>Bacillati</taxon>
        <taxon>Bacillota</taxon>
        <taxon>Bacilli</taxon>
        <taxon>Bacillales</taxon>
        <taxon>Sporolactobacillaceae</taxon>
        <taxon>Sporolactobacillus</taxon>
    </lineage>
</organism>
<keyword evidence="4" id="KW-1185">Reference proteome</keyword>
<comment type="similarity">
    <text evidence="1">Belongs to the metallophosphoesterase superfamily. YfcE family.</text>
</comment>
<evidence type="ECO:0000313" key="4">
    <source>
        <dbReference type="Proteomes" id="UP001597399"/>
    </source>
</evidence>
<accession>A0ABW5S3R9</accession>
<dbReference type="RefSeq" id="WP_253062318.1">
    <property type="nucleotide sequence ID" value="NZ_JAMXWM010000013.1"/>
</dbReference>
<protein>
    <submittedName>
        <fullName evidence="3">Metallophosphoesterase family protein</fullName>
    </submittedName>
</protein>
<dbReference type="Proteomes" id="UP001597399">
    <property type="component" value="Unassembled WGS sequence"/>
</dbReference>
<sequence length="173" mass="19487">MSEEGRVTTKWVANSLTEKQLVFLSNLDDVANIHVDELGDVLFCHATPQNDHDLFTPLSSKKRIKELFAEVKQSVVVCGHTHIQYEMEFEGISIFNAGSVGMPFAKQPGAYWLLVDSKRAAFKRTPYDLEKAASEIREAHCPNAEAFVAQNVLHVPDEEESMRLLEKLAKKVE</sequence>
<dbReference type="CDD" id="cd00838">
    <property type="entry name" value="MPP_superfamily"/>
    <property type="match status" value="1"/>
</dbReference>
<proteinExistence type="inferred from homology"/>
<evidence type="ECO:0000259" key="2">
    <source>
        <dbReference type="Pfam" id="PF12850"/>
    </source>
</evidence>
<comment type="caution">
    <text evidence="3">The sequence shown here is derived from an EMBL/GenBank/DDBJ whole genome shotgun (WGS) entry which is preliminary data.</text>
</comment>